<organism evidence="2 3">
    <name type="scientific">Pseudohalioglobus lutimaris</name>
    <dbReference type="NCBI Taxonomy" id="1737061"/>
    <lineage>
        <taxon>Bacteria</taxon>
        <taxon>Pseudomonadati</taxon>
        <taxon>Pseudomonadota</taxon>
        <taxon>Gammaproteobacteria</taxon>
        <taxon>Cellvibrionales</taxon>
        <taxon>Halieaceae</taxon>
        <taxon>Pseudohalioglobus</taxon>
    </lineage>
</organism>
<gene>
    <name evidence="2" type="ORF">C0039_13820</name>
</gene>
<evidence type="ECO:0000313" key="3">
    <source>
        <dbReference type="Proteomes" id="UP000235005"/>
    </source>
</evidence>
<evidence type="ECO:0000259" key="1">
    <source>
        <dbReference type="PROSITE" id="PS50404"/>
    </source>
</evidence>
<dbReference type="SUPFAM" id="SSF47616">
    <property type="entry name" value="GST C-terminal domain-like"/>
    <property type="match status" value="1"/>
</dbReference>
<sequence>MPEVILHHYELSPFGTAMRLALGLKGISWKSVDAPLVSPKPDLSALTGGYERIPVLQVGADVYCDTDCITTALELHTPEPSLYPQPLGRAGKLIAQWAGNSWFMPAAGTALGANPDSLPDAFWEDRKKRFGMDRKTFLPAIPHLQSQFAAGASYLAGALDDGRAFIAGDAPGHADLTLYMIMRFVQLAAIAPADYGNKVAAWYERVEAIGNGDFEQWTPEQAIHHARDNTPTAPCEVSAGQGWSAGQQVSIRTESPDPATVEGTLIGLNDERISIAREDPQAGAVHVHFPRMGQILSPV</sequence>
<name>A0A2N5X0L6_9GAMM</name>
<dbReference type="OrthoDB" id="5791869at2"/>
<dbReference type="EMBL" id="PKUS01000019">
    <property type="protein sequence ID" value="PLW68039.1"/>
    <property type="molecule type" value="Genomic_DNA"/>
</dbReference>
<proteinExistence type="predicted"/>
<dbReference type="PROSITE" id="PS50404">
    <property type="entry name" value="GST_NTER"/>
    <property type="match status" value="1"/>
</dbReference>
<accession>A0A2N5X0L6</accession>
<dbReference type="AlphaFoldDB" id="A0A2N5X0L6"/>
<evidence type="ECO:0000313" key="2">
    <source>
        <dbReference type="EMBL" id="PLW68039.1"/>
    </source>
</evidence>
<dbReference type="Gene3D" id="3.40.30.110">
    <property type="match status" value="2"/>
</dbReference>
<dbReference type="SUPFAM" id="SSF52833">
    <property type="entry name" value="Thioredoxin-like"/>
    <property type="match status" value="1"/>
</dbReference>
<dbReference type="GO" id="GO:0016740">
    <property type="term" value="F:transferase activity"/>
    <property type="evidence" value="ECO:0007669"/>
    <property type="project" value="UniProtKB-KW"/>
</dbReference>
<comment type="caution">
    <text evidence="2">The sequence shown here is derived from an EMBL/GenBank/DDBJ whole genome shotgun (WGS) entry which is preliminary data.</text>
</comment>
<dbReference type="CDD" id="cd00570">
    <property type="entry name" value="GST_N_family"/>
    <property type="match status" value="1"/>
</dbReference>
<keyword evidence="3" id="KW-1185">Reference proteome</keyword>
<reference evidence="2 3" key="1">
    <citation type="submission" date="2018-01" db="EMBL/GenBank/DDBJ databases">
        <title>The draft genome sequence of Halioglobus lutimaris HF004.</title>
        <authorList>
            <person name="Du Z.-J."/>
            <person name="Shi M.-J."/>
        </authorList>
    </citation>
    <scope>NUCLEOTIDE SEQUENCE [LARGE SCALE GENOMIC DNA]</scope>
    <source>
        <strain evidence="2 3">HF004</strain>
    </source>
</reference>
<feature type="domain" description="GST N-terminal" evidence="1">
    <location>
        <begin position="2"/>
        <end position="81"/>
    </location>
</feature>
<dbReference type="Proteomes" id="UP000235005">
    <property type="component" value="Unassembled WGS sequence"/>
</dbReference>
<protein>
    <submittedName>
        <fullName evidence="2">Glutathione S-transferase family protein</fullName>
    </submittedName>
</protein>
<dbReference type="InterPro" id="IPR036282">
    <property type="entry name" value="Glutathione-S-Trfase_C_sf"/>
</dbReference>
<dbReference type="RefSeq" id="WP_076001642.1">
    <property type="nucleotide sequence ID" value="NZ_PKUS01000019.1"/>
</dbReference>
<dbReference type="Pfam" id="PF13417">
    <property type="entry name" value="GST_N_3"/>
    <property type="match status" value="1"/>
</dbReference>
<keyword evidence="2" id="KW-0808">Transferase</keyword>
<dbReference type="InterPro" id="IPR036249">
    <property type="entry name" value="Thioredoxin-like_sf"/>
</dbReference>
<dbReference type="InterPro" id="IPR004045">
    <property type="entry name" value="Glutathione_S-Trfase_N"/>
</dbReference>